<evidence type="ECO:0000313" key="2">
    <source>
        <dbReference type="EMBL" id="MBM0280027.1"/>
    </source>
</evidence>
<feature type="non-terminal residue" evidence="2">
    <location>
        <position position="58"/>
    </location>
</feature>
<evidence type="ECO:0000313" key="3">
    <source>
        <dbReference type="Proteomes" id="UP000622245"/>
    </source>
</evidence>
<accession>A0ABS1YRF5</accession>
<comment type="caution">
    <text evidence="2">The sequence shown here is derived from an EMBL/GenBank/DDBJ whole genome shotgun (WGS) entry which is preliminary data.</text>
</comment>
<proteinExistence type="predicted"/>
<feature type="transmembrane region" description="Helical" evidence="1">
    <location>
        <begin position="12"/>
        <end position="30"/>
    </location>
</feature>
<sequence length="58" mass="5775">MPDASPRAGARGWAAATGAAVVLAVAFLLAPPMGTDLAAQVARAGFTERYGDAPVDFG</sequence>
<dbReference type="Proteomes" id="UP000622245">
    <property type="component" value="Unassembled WGS sequence"/>
</dbReference>
<name>A0ABS1YRF5_9ACTN</name>
<gene>
    <name evidence="2" type="ORF">JM949_35135</name>
</gene>
<protein>
    <submittedName>
        <fullName evidence="2">Uncharacterized protein</fullName>
    </submittedName>
</protein>
<keyword evidence="1" id="KW-0472">Membrane</keyword>
<keyword evidence="1" id="KW-1133">Transmembrane helix</keyword>
<keyword evidence="1" id="KW-0812">Transmembrane</keyword>
<keyword evidence="3" id="KW-1185">Reference proteome</keyword>
<dbReference type="EMBL" id="JAEVHL010000432">
    <property type="protein sequence ID" value="MBM0280027.1"/>
    <property type="molecule type" value="Genomic_DNA"/>
</dbReference>
<evidence type="ECO:0000256" key="1">
    <source>
        <dbReference type="SAM" id="Phobius"/>
    </source>
</evidence>
<reference evidence="2 3" key="1">
    <citation type="submission" date="2021-01" db="EMBL/GenBank/DDBJ databases">
        <title>Draft genome sequence of Micromonospora sp. strain STR1s_6.</title>
        <authorList>
            <person name="Karlyshev A."/>
            <person name="Jawad R."/>
        </authorList>
    </citation>
    <scope>NUCLEOTIDE SEQUENCE [LARGE SCALE GENOMIC DNA]</scope>
    <source>
        <strain evidence="2 3">STR1S-6</strain>
    </source>
</reference>
<organism evidence="2 3">
    <name type="scientific">Micromonospora tarensis</name>
    <dbReference type="NCBI Taxonomy" id="2806100"/>
    <lineage>
        <taxon>Bacteria</taxon>
        <taxon>Bacillati</taxon>
        <taxon>Actinomycetota</taxon>
        <taxon>Actinomycetes</taxon>
        <taxon>Micromonosporales</taxon>
        <taxon>Micromonosporaceae</taxon>
        <taxon>Micromonospora</taxon>
    </lineage>
</organism>